<feature type="non-terminal residue" evidence="3">
    <location>
        <position position="1"/>
    </location>
</feature>
<evidence type="ECO:0000313" key="3">
    <source>
        <dbReference type="EMBL" id="EQD37249.1"/>
    </source>
</evidence>
<dbReference type="SUPFAM" id="SSF56801">
    <property type="entry name" value="Acetyl-CoA synthetase-like"/>
    <property type="match status" value="1"/>
</dbReference>
<accession>T1A8M6</accession>
<reference evidence="3" key="1">
    <citation type="submission" date="2013-08" db="EMBL/GenBank/DDBJ databases">
        <authorList>
            <person name="Mendez C."/>
            <person name="Richter M."/>
            <person name="Ferrer M."/>
            <person name="Sanchez J."/>
        </authorList>
    </citation>
    <scope>NUCLEOTIDE SEQUENCE</scope>
</reference>
<name>T1A8M6_9ZZZZ</name>
<protein>
    <submittedName>
        <fullName evidence="3">Long-chain-fatty-acid--CoA ligase</fullName>
    </submittedName>
</protein>
<gene>
    <name evidence="3" type="ORF">B1A_17708</name>
</gene>
<dbReference type="EMBL" id="AUZX01013033">
    <property type="protein sequence ID" value="EQD37249.1"/>
    <property type="molecule type" value="Genomic_DNA"/>
</dbReference>
<dbReference type="InterPro" id="IPR025110">
    <property type="entry name" value="AMP-bd_C"/>
</dbReference>
<evidence type="ECO:0000259" key="2">
    <source>
        <dbReference type="Pfam" id="PF13193"/>
    </source>
</evidence>
<sequence length="77" mass="8235">ADAGVFAAPDPVWGQAVHAAVVLREGAKAEEAELQAFLRTRLAGYKVPRAIGVRAALPRNAAGKLMRRALREKEDDA</sequence>
<dbReference type="Gene3D" id="3.30.300.30">
    <property type="match status" value="1"/>
</dbReference>
<evidence type="ECO:0000256" key="1">
    <source>
        <dbReference type="ARBA" id="ARBA00022598"/>
    </source>
</evidence>
<dbReference type="AlphaFoldDB" id="T1A8M6"/>
<dbReference type="InterPro" id="IPR045851">
    <property type="entry name" value="AMP-bd_C_sf"/>
</dbReference>
<reference evidence="3" key="2">
    <citation type="journal article" date="2014" name="ISME J.">
        <title>Microbial stratification in low pH oxic and suboxic macroscopic growths along an acid mine drainage.</title>
        <authorList>
            <person name="Mendez-Garcia C."/>
            <person name="Mesa V."/>
            <person name="Sprenger R.R."/>
            <person name="Richter M."/>
            <person name="Diez M.S."/>
            <person name="Solano J."/>
            <person name="Bargiela R."/>
            <person name="Golyshina O.V."/>
            <person name="Manteca A."/>
            <person name="Ramos J.L."/>
            <person name="Gallego J.R."/>
            <person name="Llorente I."/>
            <person name="Martins Dos Santos V.A."/>
            <person name="Jensen O.N."/>
            <person name="Pelaez A.I."/>
            <person name="Sanchez J."/>
            <person name="Ferrer M."/>
        </authorList>
    </citation>
    <scope>NUCLEOTIDE SEQUENCE</scope>
</reference>
<dbReference type="GO" id="GO:0044550">
    <property type="term" value="P:secondary metabolite biosynthetic process"/>
    <property type="evidence" value="ECO:0007669"/>
    <property type="project" value="TreeGrafter"/>
</dbReference>
<dbReference type="PANTHER" id="PTHR43352:SF1">
    <property type="entry name" value="ANTHRANILATE--COA LIGASE"/>
    <property type="match status" value="1"/>
</dbReference>
<organism evidence="3">
    <name type="scientific">mine drainage metagenome</name>
    <dbReference type="NCBI Taxonomy" id="410659"/>
    <lineage>
        <taxon>unclassified sequences</taxon>
        <taxon>metagenomes</taxon>
        <taxon>ecological metagenomes</taxon>
    </lineage>
</organism>
<dbReference type="GO" id="GO:0016878">
    <property type="term" value="F:acid-thiol ligase activity"/>
    <property type="evidence" value="ECO:0007669"/>
    <property type="project" value="TreeGrafter"/>
</dbReference>
<keyword evidence="1 3" id="KW-0436">Ligase</keyword>
<proteinExistence type="predicted"/>
<feature type="domain" description="AMP-binding enzyme C-terminal" evidence="2">
    <location>
        <begin position="1"/>
        <end position="64"/>
    </location>
</feature>
<dbReference type="PANTHER" id="PTHR43352">
    <property type="entry name" value="ACETYL-COA SYNTHETASE"/>
    <property type="match status" value="1"/>
</dbReference>
<comment type="caution">
    <text evidence="3">The sequence shown here is derived from an EMBL/GenBank/DDBJ whole genome shotgun (WGS) entry which is preliminary data.</text>
</comment>
<dbReference type="Pfam" id="PF13193">
    <property type="entry name" value="AMP-binding_C"/>
    <property type="match status" value="1"/>
</dbReference>